<dbReference type="Proteomes" id="UP000249829">
    <property type="component" value="Unassembled WGS sequence"/>
</dbReference>
<accession>A0A2V5HYU5</accession>
<proteinExistence type="predicted"/>
<reference evidence="1 2" key="1">
    <citation type="submission" date="2018-02" db="EMBL/GenBank/DDBJ databases">
        <title>The genomes of Aspergillus section Nigri reveals drivers in fungal speciation.</title>
        <authorList>
            <consortium name="DOE Joint Genome Institute"/>
            <person name="Vesth T.C."/>
            <person name="Nybo J."/>
            <person name="Theobald S."/>
            <person name="Brandl J."/>
            <person name="Frisvad J.C."/>
            <person name="Nielsen K.F."/>
            <person name="Lyhne E.K."/>
            <person name="Kogle M.E."/>
            <person name="Kuo A."/>
            <person name="Riley R."/>
            <person name="Clum A."/>
            <person name="Nolan M."/>
            <person name="Lipzen A."/>
            <person name="Salamov A."/>
            <person name="Henrissat B."/>
            <person name="Wiebenga A."/>
            <person name="De vries R.P."/>
            <person name="Grigoriev I.V."/>
            <person name="Mortensen U.H."/>
            <person name="Andersen M.R."/>
            <person name="Baker S.E."/>
        </authorList>
    </citation>
    <scope>NUCLEOTIDE SEQUENCE [LARGE SCALE GENOMIC DNA]</scope>
    <source>
        <strain evidence="1 2">CBS 115571</strain>
    </source>
</reference>
<name>A0A2V5HYU5_ASPV1</name>
<dbReference type="EMBL" id="KZ825162">
    <property type="protein sequence ID" value="PYI17007.1"/>
    <property type="molecule type" value="Genomic_DNA"/>
</dbReference>
<sequence length="176" mass="19307">MEESCSATSIPPWLELFFLHPGAPGAPGAACSVLGVWLIGLQAGNVNAFTYSRYAARKHGLEFRSPCPNLLFPPIINQLVPRVIVSSTIQESPPLSLRNPYPLVSSAYCLRSKAAGIWIVTIASPARILPAIVSMDVLLYAGICCTIRFCPQLRQIRHLVTNNRRGRYFARENPAC</sequence>
<organism evidence="1 2">
    <name type="scientific">Aspergillus violaceofuscus (strain CBS 115571)</name>
    <dbReference type="NCBI Taxonomy" id="1450538"/>
    <lineage>
        <taxon>Eukaryota</taxon>
        <taxon>Fungi</taxon>
        <taxon>Dikarya</taxon>
        <taxon>Ascomycota</taxon>
        <taxon>Pezizomycotina</taxon>
        <taxon>Eurotiomycetes</taxon>
        <taxon>Eurotiomycetidae</taxon>
        <taxon>Eurotiales</taxon>
        <taxon>Aspergillaceae</taxon>
        <taxon>Aspergillus</taxon>
    </lineage>
</organism>
<evidence type="ECO:0000313" key="2">
    <source>
        <dbReference type="Proteomes" id="UP000249829"/>
    </source>
</evidence>
<dbReference type="AlphaFoldDB" id="A0A2V5HYU5"/>
<keyword evidence="2" id="KW-1185">Reference proteome</keyword>
<protein>
    <submittedName>
        <fullName evidence="1">Uncharacterized protein</fullName>
    </submittedName>
</protein>
<gene>
    <name evidence="1" type="ORF">BO99DRAFT_209139</name>
</gene>
<evidence type="ECO:0000313" key="1">
    <source>
        <dbReference type="EMBL" id="PYI17007.1"/>
    </source>
</evidence>